<dbReference type="GO" id="GO:0003677">
    <property type="term" value="F:DNA binding"/>
    <property type="evidence" value="ECO:0007669"/>
    <property type="project" value="InterPro"/>
</dbReference>
<evidence type="ECO:0000259" key="2">
    <source>
        <dbReference type="Pfam" id="PF13808"/>
    </source>
</evidence>
<dbReference type="InterPro" id="IPR051698">
    <property type="entry name" value="Transposase_11-like"/>
</dbReference>
<evidence type="ECO:0000313" key="3">
    <source>
        <dbReference type="EMBL" id="PJE77329.1"/>
    </source>
</evidence>
<evidence type="ECO:0000259" key="1">
    <source>
        <dbReference type="Pfam" id="PF01609"/>
    </source>
</evidence>
<proteinExistence type="predicted"/>
<dbReference type="GO" id="GO:0004803">
    <property type="term" value="F:transposase activity"/>
    <property type="evidence" value="ECO:0007669"/>
    <property type="project" value="InterPro"/>
</dbReference>
<dbReference type="NCBIfam" id="NF033564">
    <property type="entry name" value="transpos_ISAs1"/>
    <property type="match status" value="1"/>
</dbReference>
<dbReference type="PANTHER" id="PTHR30298">
    <property type="entry name" value="H REPEAT-ASSOCIATED PREDICTED TRANSPOSASE"/>
    <property type="match status" value="1"/>
</dbReference>
<dbReference type="InterPro" id="IPR032806">
    <property type="entry name" value="YbfD_N"/>
</dbReference>
<evidence type="ECO:0008006" key="4">
    <source>
        <dbReference type="Google" id="ProtNLM"/>
    </source>
</evidence>
<dbReference type="Pfam" id="PF01609">
    <property type="entry name" value="DDE_Tnp_1"/>
    <property type="match status" value="1"/>
</dbReference>
<accession>A0A2H9T286</accession>
<dbReference type="EMBL" id="NSIT01000764">
    <property type="protein sequence ID" value="PJE77329.1"/>
    <property type="molecule type" value="Genomic_DNA"/>
</dbReference>
<organism evidence="3">
    <name type="scientific">invertebrate metagenome</name>
    <dbReference type="NCBI Taxonomy" id="1711999"/>
    <lineage>
        <taxon>unclassified sequences</taxon>
        <taxon>metagenomes</taxon>
        <taxon>organismal metagenomes</taxon>
    </lineage>
</organism>
<feature type="domain" description="H repeat-associated protein N-terminal" evidence="2">
    <location>
        <begin position="10"/>
        <end position="96"/>
    </location>
</feature>
<dbReference type="Pfam" id="PF13808">
    <property type="entry name" value="DDE_Tnp_1_assoc"/>
    <property type="match status" value="1"/>
</dbReference>
<dbReference type="GO" id="GO:0006313">
    <property type="term" value="P:DNA transposition"/>
    <property type="evidence" value="ECO:0007669"/>
    <property type="project" value="InterPro"/>
</dbReference>
<dbReference type="PANTHER" id="PTHR30298:SF0">
    <property type="entry name" value="PROTEIN YBFL-RELATED"/>
    <property type="match status" value="1"/>
</dbReference>
<dbReference type="InterPro" id="IPR002559">
    <property type="entry name" value="Transposase_11"/>
</dbReference>
<dbReference type="InterPro" id="IPR047647">
    <property type="entry name" value="ISAs1_transpos"/>
</dbReference>
<protein>
    <recommendedName>
        <fullName evidence="4">ISAs1 family transposase</fullName>
    </recommendedName>
</protein>
<dbReference type="AlphaFoldDB" id="A0A2H9T286"/>
<sequence length="387" mass="43687">MTLKPAPLITFLETLEDTRRTASCDHNFIDILVIGICAIIANADTWEDMEEFGTEKEEWFRTFLELPKGIPSHDTFYRIFSLLDPDKFQSCFTRWVKSAVPEASDIPDDDAHIVPMDGKAIKGSRGKGKSKRAVHIVSAWSSKLSLILGQKRVDKKSNEITAVPDLLASIDLAGCLITADAMSCQKTIAETCMTKDADYLLAVKGNQKNLEADIQKHIEKYWSKHSGDGLSDTFYEESNRGHGREEYRCCWTFTDLEVLRGHEDWAGLKQFSVVQSDRTINGKVTTALRFYICSKEMTAQAMLSATRMHWEVENNLHWMLDIAFSEDASQTKNENAAENLSTLRRIALNILRLDQTSKRSIKGKRKKAGWSNSYLAKLLKSFIVTGA</sequence>
<comment type="caution">
    <text evidence="3">The sequence shown here is derived from an EMBL/GenBank/DDBJ whole genome shotgun (WGS) entry which is preliminary data.</text>
</comment>
<reference evidence="3" key="1">
    <citation type="journal article" date="2017" name="Appl. Environ. Microbiol.">
        <title>Molecular characterization of an Endozoicomonas-like organism causing infection in king scallop Pecten maximus L.</title>
        <authorList>
            <person name="Cano I."/>
            <person name="van Aerle R."/>
            <person name="Ross S."/>
            <person name="Verner-Jeffreys D.W."/>
            <person name="Paley R.K."/>
            <person name="Rimmer G."/>
            <person name="Ryder D."/>
            <person name="Hooper P."/>
            <person name="Stone D."/>
            <person name="Feist S.W."/>
        </authorList>
    </citation>
    <scope>NUCLEOTIDE SEQUENCE</scope>
</reference>
<name>A0A2H9T286_9ZZZZ</name>
<gene>
    <name evidence="3" type="ORF">CI610_03753</name>
</gene>
<feature type="domain" description="Transposase IS4-like" evidence="1">
    <location>
        <begin position="113"/>
        <end position="350"/>
    </location>
</feature>